<dbReference type="Pfam" id="PF00550">
    <property type="entry name" value="PP-binding"/>
    <property type="match status" value="1"/>
</dbReference>
<name>A0AAE0GH86_9CHLO</name>
<dbReference type="InterPro" id="IPR042099">
    <property type="entry name" value="ANL_N_sf"/>
</dbReference>
<feature type="region of interest" description="Disordered" evidence="1">
    <location>
        <begin position="520"/>
        <end position="576"/>
    </location>
</feature>
<gene>
    <name evidence="4" type="ORF">CYMTET_14041</name>
</gene>
<dbReference type="InterPro" id="IPR009081">
    <property type="entry name" value="PP-bd_ACP"/>
</dbReference>
<keyword evidence="2" id="KW-1133">Transmembrane helix</keyword>
<dbReference type="InterPro" id="IPR036736">
    <property type="entry name" value="ACP-like_sf"/>
</dbReference>
<evidence type="ECO:0000259" key="3">
    <source>
        <dbReference type="PROSITE" id="PS50075"/>
    </source>
</evidence>
<dbReference type="Gene3D" id="1.10.1200.10">
    <property type="entry name" value="ACP-like"/>
    <property type="match status" value="1"/>
</dbReference>
<evidence type="ECO:0000256" key="2">
    <source>
        <dbReference type="SAM" id="Phobius"/>
    </source>
</evidence>
<dbReference type="SUPFAM" id="SSF47336">
    <property type="entry name" value="ACP-like"/>
    <property type="match status" value="1"/>
</dbReference>
<dbReference type="Gene3D" id="3.40.50.12780">
    <property type="entry name" value="N-terminal domain of ligase-like"/>
    <property type="match status" value="1"/>
</dbReference>
<dbReference type="EMBL" id="LGRX02005702">
    <property type="protein sequence ID" value="KAK3277993.1"/>
    <property type="molecule type" value="Genomic_DNA"/>
</dbReference>
<dbReference type="PROSITE" id="PS50075">
    <property type="entry name" value="CARRIER"/>
    <property type="match status" value="1"/>
</dbReference>
<dbReference type="Proteomes" id="UP001190700">
    <property type="component" value="Unassembled WGS sequence"/>
</dbReference>
<keyword evidence="5" id="KW-1185">Reference proteome</keyword>
<dbReference type="InterPro" id="IPR000873">
    <property type="entry name" value="AMP-dep_synth/lig_dom"/>
</dbReference>
<dbReference type="PANTHER" id="PTHR22754:SF32">
    <property type="entry name" value="DISCO-INTERACTING PROTEIN 2"/>
    <property type="match status" value="1"/>
</dbReference>
<comment type="caution">
    <text evidence="4">The sequence shown here is derived from an EMBL/GenBank/DDBJ whole genome shotgun (WGS) entry which is preliminary data.</text>
</comment>
<reference evidence="4 5" key="1">
    <citation type="journal article" date="2015" name="Genome Biol. Evol.">
        <title>Comparative Genomics of a Bacterivorous Green Alga Reveals Evolutionary Causalities and Consequences of Phago-Mixotrophic Mode of Nutrition.</title>
        <authorList>
            <person name="Burns J.A."/>
            <person name="Paasch A."/>
            <person name="Narechania A."/>
            <person name="Kim E."/>
        </authorList>
    </citation>
    <scope>NUCLEOTIDE SEQUENCE [LARGE SCALE GENOMIC DNA]</scope>
    <source>
        <strain evidence="4 5">PLY_AMNH</strain>
    </source>
</reference>
<sequence>MAEGAFWFMYKATHTQAPDFAYALCAARMETALKGGWILPSEFDLSSLRHVLNGAERISGKSIASFSAAFQGSGFKRDAFMPAYGLAEHTVYVCDKGRGTLVLDAHLLEADGRARIVATEGLGCDDVAVTSEVAYSTARSPDGRRTRALMSCGTPPPEVHLVVVDPHRCQPCVDGVVGEVWLHSASCAAGYWQQPELSQRTFHAQLKPIGSPDDGGDSDEDNMECMSGDLGFIWKGQVYITGRCKDLIVLHGRNVAPEDVELCVQDACSDVRPGCLAAFAVHSEGGQVRAGTCEEPSGEEAEVVLLAEVRDTGISRDAARRLAQGIRAAVSRDQNIQLCAVCLLLPRTICKTSSGKVRRFECKQQFLAQELQTLFVDAPIPQHPQTIAGLNNELQHDECSDGEACPLLDPGRGALITMPSSRRVRTLERQLLQYMRIKWLPKVSMRESFFAAGLDSTAMIQFHGVLEHVYAVSLPPALLLDAHSIHKVARALSEALELHVGTDGPAMAKPLATAKVAEPAASKYRDAPECSEVPELSSLTTNSHDAVATTAEGLRRRFDSSSKGSGAHESAVYDKSDRKDTAADSFYKIDDVDGRNLRQTGRDVGPQSDQRENVRLSAVVDGDDFEQDGGTMMDDDDVSGAAHTNRLRKDEHLGEMQRLGLLGIVVMILTAATLCAWSMHTRLDTAGQPLSWWSQPEWLFCPPGLQPGWLAGRKMDMSHWR</sequence>
<dbReference type="Pfam" id="PF00501">
    <property type="entry name" value="AMP-binding"/>
    <property type="match status" value="1"/>
</dbReference>
<dbReference type="AlphaFoldDB" id="A0AAE0GH86"/>
<keyword evidence="2" id="KW-0472">Membrane</keyword>
<dbReference type="PANTHER" id="PTHR22754">
    <property type="entry name" value="DISCO-INTERACTING PROTEIN 2 DIP2 -RELATED"/>
    <property type="match status" value="1"/>
</dbReference>
<evidence type="ECO:0000256" key="1">
    <source>
        <dbReference type="SAM" id="MobiDB-lite"/>
    </source>
</evidence>
<organism evidence="4 5">
    <name type="scientific">Cymbomonas tetramitiformis</name>
    <dbReference type="NCBI Taxonomy" id="36881"/>
    <lineage>
        <taxon>Eukaryota</taxon>
        <taxon>Viridiplantae</taxon>
        <taxon>Chlorophyta</taxon>
        <taxon>Pyramimonadophyceae</taxon>
        <taxon>Pyramimonadales</taxon>
        <taxon>Pyramimonadaceae</taxon>
        <taxon>Cymbomonas</taxon>
    </lineage>
</organism>
<keyword evidence="2" id="KW-0812">Transmembrane</keyword>
<proteinExistence type="predicted"/>
<protein>
    <recommendedName>
        <fullName evidence="3">Carrier domain-containing protein</fullName>
    </recommendedName>
</protein>
<dbReference type="InterPro" id="IPR045851">
    <property type="entry name" value="AMP-bd_C_sf"/>
</dbReference>
<evidence type="ECO:0000313" key="5">
    <source>
        <dbReference type="Proteomes" id="UP001190700"/>
    </source>
</evidence>
<accession>A0AAE0GH86</accession>
<dbReference type="SUPFAM" id="SSF56801">
    <property type="entry name" value="Acetyl-CoA synthetase-like"/>
    <property type="match status" value="1"/>
</dbReference>
<dbReference type="Gene3D" id="3.30.300.30">
    <property type="match status" value="1"/>
</dbReference>
<feature type="domain" description="Carrier" evidence="3">
    <location>
        <begin position="418"/>
        <end position="496"/>
    </location>
</feature>
<feature type="transmembrane region" description="Helical" evidence="2">
    <location>
        <begin position="659"/>
        <end position="679"/>
    </location>
</feature>
<evidence type="ECO:0000313" key="4">
    <source>
        <dbReference type="EMBL" id="KAK3277993.1"/>
    </source>
</evidence>